<sequence length="130" mass="15411">MSLDSRRDQSAVKAISVMSMVFLPATFFCGVFNLPFFDWTANRLSEVVLNWRIWIYVACVVGTTLIITFFWRVWFRFEKWRLSHGRSKNVRRDLKSWVKSGFKQIDKHAQALRERRKKKLLLEPSPSTPV</sequence>
<keyword evidence="1" id="KW-0812">Transmembrane</keyword>
<keyword evidence="3" id="KW-1185">Reference proteome</keyword>
<dbReference type="EMBL" id="KQ947431">
    <property type="protein sequence ID" value="KUJ09667.1"/>
    <property type="molecule type" value="Genomic_DNA"/>
</dbReference>
<dbReference type="Gene3D" id="1.20.58.340">
    <property type="entry name" value="Magnesium transport protein CorA, transmembrane region"/>
    <property type="match status" value="1"/>
</dbReference>
<dbReference type="OrthoDB" id="2830640at2759"/>
<feature type="transmembrane region" description="Helical" evidence="1">
    <location>
        <begin position="12"/>
        <end position="33"/>
    </location>
</feature>
<dbReference type="Proteomes" id="UP000070700">
    <property type="component" value="Unassembled WGS sequence"/>
</dbReference>
<keyword evidence="1" id="KW-1133">Transmembrane helix</keyword>
<keyword evidence="1" id="KW-0472">Membrane</keyword>
<dbReference type="InParanoid" id="A0A132BDD1"/>
<name>A0A132BDD1_MOLSC</name>
<dbReference type="KEGG" id="psco:LY89DRAFT_275418"/>
<protein>
    <submittedName>
        <fullName evidence="2">Uncharacterized protein</fullName>
    </submittedName>
</protein>
<reference evidence="2 3" key="1">
    <citation type="submission" date="2015-10" db="EMBL/GenBank/DDBJ databases">
        <title>Full genome of DAOMC 229536 Phialocephala scopiformis, a fungal endophyte of spruce producing the potent anti-insectan compound rugulosin.</title>
        <authorList>
            <consortium name="DOE Joint Genome Institute"/>
            <person name="Walker A.K."/>
            <person name="Frasz S.L."/>
            <person name="Seifert K.A."/>
            <person name="Miller J.D."/>
            <person name="Mondo S.J."/>
            <person name="Labutti K."/>
            <person name="Lipzen A."/>
            <person name="Dockter R."/>
            <person name="Kennedy M."/>
            <person name="Grigoriev I.V."/>
            <person name="Spatafora J.W."/>
        </authorList>
    </citation>
    <scope>NUCLEOTIDE SEQUENCE [LARGE SCALE GENOMIC DNA]</scope>
    <source>
        <strain evidence="2 3">CBS 120377</strain>
    </source>
</reference>
<evidence type="ECO:0000313" key="2">
    <source>
        <dbReference type="EMBL" id="KUJ09667.1"/>
    </source>
</evidence>
<accession>A0A132BDD1</accession>
<dbReference type="GeneID" id="28816129"/>
<evidence type="ECO:0000313" key="3">
    <source>
        <dbReference type="Proteomes" id="UP000070700"/>
    </source>
</evidence>
<feature type="transmembrane region" description="Helical" evidence="1">
    <location>
        <begin position="53"/>
        <end position="74"/>
    </location>
</feature>
<dbReference type="AlphaFoldDB" id="A0A132BDD1"/>
<organism evidence="2 3">
    <name type="scientific">Mollisia scopiformis</name>
    <name type="common">Conifer needle endophyte fungus</name>
    <name type="synonym">Phialocephala scopiformis</name>
    <dbReference type="NCBI Taxonomy" id="149040"/>
    <lineage>
        <taxon>Eukaryota</taxon>
        <taxon>Fungi</taxon>
        <taxon>Dikarya</taxon>
        <taxon>Ascomycota</taxon>
        <taxon>Pezizomycotina</taxon>
        <taxon>Leotiomycetes</taxon>
        <taxon>Helotiales</taxon>
        <taxon>Mollisiaceae</taxon>
        <taxon>Mollisia</taxon>
    </lineage>
</organism>
<proteinExistence type="predicted"/>
<evidence type="ECO:0000256" key="1">
    <source>
        <dbReference type="SAM" id="Phobius"/>
    </source>
</evidence>
<gene>
    <name evidence="2" type="ORF">LY89DRAFT_275418</name>
</gene>
<dbReference type="RefSeq" id="XP_018064022.1">
    <property type="nucleotide sequence ID" value="XM_018206403.1"/>
</dbReference>